<feature type="repeat" description="ANK" evidence="3">
    <location>
        <begin position="1273"/>
        <end position="1306"/>
    </location>
</feature>
<dbReference type="Gene3D" id="1.25.40.20">
    <property type="entry name" value="Ankyrin repeat-containing domain"/>
    <property type="match status" value="7"/>
</dbReference>
<dbReference type="PROSITE" id="PS50297">
    <property type="entry name" value="ANK_REP_REGION"/>
    <property type="match status" value="1"/>
</dbReference>
<feature type="region of interest" description="Disordered" evidence="4">
    <location>
        <begin position="216"/>
        <end position="248"/>
    </location>
</feature>
<dbReference type="KEGG" id="cci:CC1G_11473"/>
<protein>
    <submittedName>
        <fullName evidence="7">Ankyrin repeat domain-containing protein 50</fullName>
    </submittedName>
</protein>
<feature type="domain" description="GPI inositol-deacylase winged helix" evidence="5">
    <location>
        <begin position="636"/>
        <end position="711"/>
    </location>
</feature>
<feature type="region of interest" description="Disordered" evidence="4">
    <location>
        <begin position="58"/>
        <end position="80"/>
    </location>
</feature>
<feature type="repeat" description="ANK" evidence="3">
    <location>
        <begin position="1003"/>
        <end position="1036"/>
    </location>
</feature>
<feature type="region of interest" description="Disordered" evidence="4">
    <location>
        <begin position="290"/>
        <end position="373"/>
    </location>
</feature>
<feature type="repeat" description="ANK" evidence="3">
    <location>
        <begin position="834"/>
        <end position="866"/>
    </location>
</feature>
<feature type="repeat" description="ANK" evidence="3">
    <location>
        <begin position="1409"/>
        <end position="1442"/>
    </location>
</feature>
<dbReference type="InterPro" id="IPR056884">
    <property type="entry name" value="NPHP3-like_N"/>
</dbReference>
<dbReference type="Pfam" id="PF13606">
    <property type="entry name" value="Ank_3"/>
    <property type="match status" value="1"/>
</dbReference>
<feature type="repeat" description="ANK" evidence="3">
    <location>
        <begin position="1105"/>
        <end position="1138"/>
    </location>
</feature>
<dbReference type="eggNOG" id="KOG0504">
    <property type="taxonomic scope" value="Eukaryota"/>
</dbReference>
<dbReference type="GeneID" id="6011476"/>
<dbReference type="SUPFAM" id="SSF48403">
    <property type="entry name" value="Ankyrin repeat"/>
    <property type="match status" value="2"/>
</dbReference>
<feature type="repeat" description="ANK" evidence="3">
    <location>
        <begin position="935"/>
        <end position="968"/>
    </location>
</feature>
<dbReference type="RefSeq" id="XP_001834959.2">
    <property type="nucleotide sequence ID" value="XM_001834907.2"/>
</dbReference>
<evidence type="ECO:0000256" key="1">
    <source>
        <dbReference type="ARBA" id="ARBA00022737"/>
    </source>
</evidence>
<organism evidence="7 8">
    <name type="scientific">Coprinopsis cinerea (strain Okayama-7 / 130 / ATCC MYA-4618 / FGSC 9003)</name>
    <name type="common">Inky cap fungus</name>
    <name type="synonym">Hormographiella aspergillata</name>
    <dbReference type="NCBI Taxonomy" id="240176"/>
    <lineage>
        <taxon>Eukaryota</taxon>
        <taxon>Fungi</taxon>
        <taxon>Dikarya</taxon>
        <taxon>Basidiomycota</taxon>
        <taxon>Agaricomycotina</taxon>
        <taxon>Agaricomycetes</taxon>
        <taxon>Agaricomycetidae</taxon>
        <taxon>Agaricales</taxon>
        <taxon>Agaricineae</taxon>
        <taxon>Psathyrellaceae</taxon>
        <taxon>Coprinopsis</taxon>
    </lineage>
</organism>
<feature type="repeat" description="ANK" evidence="3">
    <location>
        <begin position="1239"/>
        <end position="1272"/>
    </location>
</feature>
<gene>
    <name evidence="7" type="ORF">CC1G_11473</name>
</gene>
<dbReference type="Proteomes" id="UP000001861">
    <property type="component" value="Unassembled WGS sequence"/>
</dbReference>
<keyword evidence="1" id="KW-0677">Repeat</keyword>
<name>A8NMP7_COPC7</name>
<feature type="repeat" description="ANK" evidence="3">
    <location>
        <begin position="969"/>
        <end position="1002"/>
    </location>
</feature>
<evidence type="ECO:0000313" key="7">
    <source>
        <dbReference type="EMBL" id="EAU86841.2"/>
    </source>
</evidence>
<dbReference type="Pfam" id="PF12796">
    <property type="entry name" value="Ank_2"/>
    <property type="match status" value="5"/>
</dbReference>
<dbReference type="EMBL" id="AACS02000012">
    <property type="protein sequence ID" value="EAU86841.2"/>
    <property type="molecule type" value="Genomic_DNA"/>
</dbReference>
<feature type="compositionally biased region" description="Basic and acidic residues" evidence="4">
    <location>
        <begin position="307"/>
        <end position="324"/>
    </location>
</feature>
<keyword evidence="8" id="KW-1185">Reference proteome</keyword>
<dbReference type="PROSITE" id="PS50088">
    <property type="entry name" value="ANK_REPEAT"/>
    <property type="match status" value="14"/>
</dbReference>
<dbReference type="InterPro" id="IPR036770">
    <property type="entry name" value="Ankyrin_rpt-contain_sf"/>
</dbReference>
<feature type="repeat" description="ANK" evidence="3">
    <location>
        <begin position="1307"/>
        <end position="1340"/>
    </location>
</feature>
<dbReference type="Pfam" id="PF24883">
    <property type="entry name" value="NPHP3_N"/>
    <property type="match status" value="1"/>
</dbReference>
<feature type="repeat" description="ANK" evidence="3">
    <location>
        <begin position="1375"/>
        <end position="1408"/>
    </location>
</feature>
<dbReference type="InterPro" id="IPR002110">
    <property type="entry name" value="Ankyrin_rpt"/>
</dbReference>
<dbReference type="Gene3D" id="2.30.110.10">
    <property type="entry name" value="Electron Transport, Fmn-binding Protein, Chain A"/>
    <property type="match status" value="1"/>
</dbReference>
<evidence type="ECO:0000256" key="3">
    <source>
        <dbReference type="PROSITE-ProRule" id="PRU00023"/>
    </source>
</evidence>
<dbReference type="VEuPathDB" id="FungiDB:CC1G_11473"/>
<dbReference type="InParanoid" id="A8NMP7"/>
<dbReference type="OMA" id="IQDSSGW"/>
<feature type="repeat" description="ANK" evidence="3">
    <location>
        <begin position="901"/>
        <end position="934"/>
    </location>
</feature>
<dbReference type="InterPro" id="IPR054471">
    <property type="entry name" value="GPIID_WHD"/>
</dbReference>
<feature type="repeat" description="ANK" evidence="3">
    <location>
        <begin position="1341"/>
        <end position="1374"/>
    </location>
</feature>
<dbReference type="PANTHER" id="PTHR24173">
    <property type="entry name" value="ANKYRIN REPEAT CONTAINING"/>
    <property type="match status" value="1"/>
</dbReference>
<accession>A8NMP7</accession>
<comment type="caution">
    <text evidence="7">The sequence shown here is derived from an EMBL/GenBank/DDBJ whole genome shotgun (WGS) entry which is preliminary data.</text>
</comment>
<feature type="compositionally biased region" description="Low complexity" evidence="4">
    <location>
        <begin position="237"/>
        <end position="248"/>
    </location>
</feature>
<evidence type="ECO:0000256" key="4">
    <source>
        <dbReference type="SAM" id="MobiDB-lite"/>
    </source>
</evidence>
<keyword evidence="2 3" id="KW-0040">ANK repeat</keyword>
<evidence type="ECO:0000259" key="5">
    <source>
        <dbReference type="Pfam" id="PF22939"/>
    </source>
</evidence>
<evidence type="ECO:0000259" key="6">
    <source>
        <dbReference type="Pfam" id="PF24883"/>
    </source>
</evidence>
<feature type="domain" description="Nephrocystin 3-like N-terminal" evidence="6">
    <location>
        <begin position="436"/>
        <end position="524"/>
    </location>
</feature>
<dbReference type="PANTHER" id="PTHR24173:SF74">
    <property type="entry name" value="ANKYRIN REPEAT DOMAIN-CONTAINING PROTEIN 16"/>
    <property type="match status" value="1"/>
</dbReference>
<dbReference type="Pfam" id="PF00023">
    <property type="entry name" value="Ank"/>
    <property type="match status" value="3"/>
</dbReference>
<dbReference type="SMART" id="SM00248">
    <property type="entry name" value="ANK"/>
    <property type="match status" value="19"/>
</dbReference>
<evidence type="ECO:0000256" key="2">
    <source>
        <dbReference type="ARBA" id="ARBA00023043"/>
    </source>
</evidence>
<dbReference type="Pfam" id="PF22939">
    <property type="entry name" value="WHD_GPIID"/>
    <property type="match status" value="1"/>
</dbReference>
<dbReference type="InterPro" id="IPR012349">
    <property type="entry name" value="Split_barrel_FMN-bd"/>
</dbReference>
<proteinExistence type="predicted"/>
<reference evidence="7 8" key="1">
    <citation type="journal article" date="2010" name="Proc. Natl. Acad. Sci. U.S.A.">
        <title>Insights into evolution of multicellular fungi from the assembled chromosomes of the mushroom Coprinopsis cinerea (Coprinus cinereus).</title>
        <authorList>
            <person name="Stajich J.E."/>
            <person name="Wilke S.K."/>
            <person name="Ahren D."/>
            <person name="Au C.H."/>
            <person name="Birren B.W."/>
            <person name="Borodovsky M."/>
            <person name="Burns C."/>
            <person name="Canback B."/>
            <person name="Casselton L.A."/>
            <person name="Cheng C.K."/>
            <person name="Deng J."/>
            <person name="Dietrich F.S."/>
            <person name="Fargo D.C."/>
            <person name="Farman M.L."/>
            <person name="Gathman A.C."/>
            <person name="Goldberg J."/>
            <person name="Guigo R."/>
            <person name="Hoegger P.J."/>
            <person name="Hooker J.B."/>
            <person name="Huggins A."/>
            <person name="James T.Y."/>
            <person name="Kamada T."/>
            <person name="Kilaru S."/>
            <person name="Kodira C."/>
            <person name="Kues U."/>
            <person name="Kupfer D."/>
            <person name="Kwan H.S."/>
            <person name="Lomsadze A."/>
            <person name="Li W."/>
            <person name="Lilly W.W."/>
            <person name="Ma L.J."/>
            <person name="Mackey A.J."/>
            <person name="Manning G."/>
            <person name="Martin F."/>
            <person name="Muraguchi H."/>
            <person name="Natvig D.O."/>
            <person name="Palmerini H."/>
            <person name="Ramesh M.A."/>
            <person name="Rehmeyer C.J."/>
            <person name="Roe B.A."/>
            <person name="Shenoy N."/>
            <person name="Stanke M."/>
            <person name="Ter-Hovhannisyan V."/>
            <person name="Tunlid A."/>
            <person name="Velagapudi R."/>
            <person name="Vision T.J."/>
            <person name="Zeng Q."/>
            <person name="Zolan M.E."/>
            <person name="Pukkila P.J."/>
        </authorList>
    </citation>
    <scope>NUCLEOTIDE SEQUENCE [LARGE SCALE GENOMIC DNA]</scope>
    <source>
        <strain evidence="8">Okayama-7 / 130 / ATCC MYA-4618 / FGSC 9003</strain>
    </source>
</reference>
<dbReference type="OrthoDB" id="194358at2759"/>
<sequence length="1503" mass="163351">MGQFFETIPPWLIPWIESQKIFWVATAPLDKEGHVNVSPKGCFGRTLGVVLEGDDPLAVEGSDNEGGGGNRGQGEEDWSKLEGVSGGKFVGETSAKRHSRAVWYEDLTGSGVETIAHLRENGRITLMLTAFEGPPRVCRLFGVGKVFEFGTPEYDRLLPPQKRQPGSRAVIWIDVHRVGTSCGYSIPFFEFKAPRVRLHKFALKKEQEDVDYARACTNGNAGEDGAPGGGPDTINPNADAGATTTNGTEIGMTDKGLLAYWKTRNATSHDGLPGLDVAFTVHPGRMGDWQNDGTLEGAKWGGLVDDESVKRDVKGDDGGKEGNDRSGGSNGGRGTLQEVCRHAEATPNRGNDAEQFTLHSPRAAGGDGGKMPGTYDFENESRSMFENARNVNIHGGVFHQGDVHVQINNYTSTNSPESRPGAGKTVLARYTEPLAVTDIVKSLIKQCIERNHDLARVVEPVYEKHQLEGTEPSIDELVDLLQMLESYFNRVYYVIDGVDEAHLDVRFDLIEVINKLQGNIMLTSRPLDELGADLECAVFCELTAQDSDIQLHMEEKLQRYKQLGRVLDQSDCREEILHDIIEKAEGMFLHASLQLDAIQHCHSYESIRQKLAAFPTGITGMYAASLRRIQDQDPESRELATRILLWLTFARGPLIMRDLRYALATDPETGEFHPERMPPEESILSVCCGLVEHHTSNIVRLIHYTAQDALIPLLLEDHPQPHIPITKALIQRVLSSGILQAGFQELGQLHDAWEDEPLLRYAQEELGAHIEECSAEITTVVDDFLLRCSGFPMDIGGLFDVCQPPHVAAHYGLGSYFKSLADNGCNLDAQTQFLDHTALHLVAESGNEQAVEQLIQLNVDPNVAGIGGWTPLMRAVYDGHRAVVFQILQIPGLEVDAADSQGRTALMWAARQGHHDIISRFFQIPGINVHTADYSGSTALMLAAEQGSVDVASQLLQVPGIEVNAANDQGWTALMVAAYHGHANVVSQLAQIPGTEVNATDNEGWTALMLAVFYGHGDVVSRLLQVPAIEVNAADHTGGTALMKGAHKGHVDAVFQLLEMPGIDFNASDNQGWTALMLAVFHARDDIVSRLLKIPDIEVNAVDHAGATALMKGALQGHGDVVSQLLLIPGIEVNATSKQGWTALMSAAHGGHADVVSQLAQIPGIEVDAVDIDGCTALMLAAQQGRGDVVSRLAELSDINTANNQGWTALMWAVDRGRDDVVSRLLQIPGIAANASNKQGWTALMLAAYRGHNDVVSRLAQMPGVEINAANNEGWTALMVAARVGHNDAVSRLLQIPGIDVNATESKGGSALSIAALEGHSNVVAQLLQFPGIEVNATDNNGWTALLLAAHPGHDDVVFRLLQIPGIAVNARDSNGWTALMWSAYMGHVDVLSRLLLHPDIDPDARNHHHWTPLTLASQRGHHDIVRLLLECDGVDVNAADSIGNTSLIMASWSGHRLVVELLIQSPGIDLNLKNKRRLSALKAAQQMGHEEIVAKLIEFQQK</sequence>
<feature type="repeat" description="ANK" evidence="3">
    <location>
        <begin position="867"/>
        <end position="900"/>
    </location>
</feature>
<evidence type="ECO:0000313" key="8">
    <source>
        <dbReference type="Proteomes" id="UP000001861"/>
    </source>
</evidence>
<dbReference type="HOGENOM" id="CLU_248569_0_0_1"/>
<feature type="repeat" description="ANK" evidence="3">
    <location>
        <begin position="1037"/>
        <end position="1070"/>
    </location>
</feature>